<comment type="caution">
    <text evidence="1">The sequence shown here is derived from an EMBL/GenBank/DDBJ whole genome shotgun (WGS) entry which is preliminary data.</text>
</comment>
<protein>
    <submittedName>
        <fullName evidence="1">Uncharacterized protein</fullName>
    </submittedName>
</protein>
<accession>A0ABW9RXG2</accession>
<dbReference type="Proteomes" id="UP000798808">
    <property type="component" value="Unassembled WGS sequence"/>
</dbReference>
<proteinExistence type="predicted"/>
<keyword evidence="2" id="KW-1185">Reference proteome</keyword>
<sequence>MNFEELYWSRLINHWVRVKGRNGLTIPFILGVRTLIDNDFKIMHHCVTDLFTEIRNSDSDEVITLQHCENIGEYVLGLNDPTNGKDGLLVPDEKTGKTKIIATLNTQVLGKTFEEIIKSLQNRYSDCLTNGTFSRVNFKWTEFSESDLKMIDEALHKT</sequence>
<evidence type="ECO:0000313" key="2">
    <source>
        <dbReference type="Proteomes" id="UP000798808"/>
    </source>
</evidence>
<evidence type="ECO:0000313" key="1">
    <source>
        <dbReference type="EMBL" id="MTI28949.1"/>
    </source>
</evidence>
<organism evidence="1 2">
    <name type="scientific">Fulvivirga kasyanovii</name>
    <dbReference type="NCBI Taxonomy" id="396812"/>
    <lineage>
        <taxon>Bacteria</taxon>
        <taxon>Pseudomonadati</taxon>
        <taxon>Bacteroidota</taxon>
        <taxon>Cytophagia</taxon>
        <taxon>Cytophagales</taxon>
        <taxon>Fulvivirgaceae</taxon>
        <taxon>Fulvivirga</taxon>
    </lineage>
</organism>
<dbReference type="EMBL" id="SMLW01000676">
    <property type="protein sequence ID" value="MTI28949.1"/>
    <property type="molecule type" value="Genomic_DNA"/>
</dbReference>
<reference evidence="1 2" key="1">
    <citation type="submission" date="2019-02" db="EMBL/GenBank/DDBJ databases">
        <authorList>
            <person name="Goldberg S.R."/>
            <person name="Haltli B.A."/>
            <person name="Correa H."/>
            <person name="Russell K.G."/>
        </authorList>
    </citation>
    <scope>NUCLEOTIDE SEQUENCE [LARGE SCALE GENOMIC DNA]</scope>
    <source>
        <strain evidence="1 2">JCM 16186</strain>
    </source>
</reference>
<dbReference type="RefSeq" id="WP_155176968.1">
    <property type="nucleotide sequence ID" value="NZ_BAAAFL010000012.1"/>
</dbReference>
<name>A0ABW9RXG2_9BACT</name>
<gene>
    <name evidence="1" type="ORF">E1163_28570</name>
</gene>